<dbReference type="SUPFAM" id="SSF81296">
    <property type="entry name" value="E set domains"/>
    <property type="match status" value="23"/>
</dbReference>
<feature type="compositionally biased region" description="Low complexity" evidence="4">
    <location>
        <begin position="1172"/>
        <end position="1182"/>
    </location>
</feature>
<feature type="compositionally biased region" description="Basic and acidic residues" evidence="4">
    <location>
        <begin position="1356"/>
        <end position="1386"/>
    </location>
</feature>
<feature type="region of interest" description="Disordered" evidence="4">
    <location>
        <begin position="822"/>
        <end position="896"/>
    </location>
</feature>
<dbReference type="InterPro" id="IPR001298">
    <property type="entry name" value="Filamin/ABP280_rpt"/>
</dbReference>
<feature type="repeat" description="Filamin" evidence="3">
    <location>
        <begin position="2622"/>
        <end position="2716"/>
    </location>
</feature>
<dbReference type="Pfam" id="PF00630">
    <property type="entry name" value="Filamin"/>
    <property type="match status" value="22"/>
</dbReference>
<dbReference type="OrthoDB" id="18740at2759"/>
<protein>
    <recommendedName>
        <fullName evidence="7">FiLamiN (Actin binding protein) homolog</fullName>
    </recommendedName>
</protein>
<feature type="region of interest" description="Disordered" evidence="4">
    <location>
        <begin position="1639"/>
        <end position="1696"/>
    </location>
</feature>
<feature type="compositionally biased region" description="Basic and acidic residues" evidence="4">
    <location>
        <begin position="1113"/>
        <end position="1123"/>
    </location>
</feature>
<feature type="compositionally biased region" description="Basic and acidic residues" evidence="4">
    <location>
        <begin position="1188"/>
        <end position="1204"/>
    </location>
</feature>
<dbReference type="STRING" id="2018661.A0A2A2LIJ9"/>
<dbReference type="Gene3D" id="2.60.40.10">
    <property type="entry name" value="Immunoglobulins"/>
    <property type="match status" value="23"/>
</dbReference>
<feature type="compositionally biased region" description="Basic and acidic residues" evidence="4">
    <location>
        <begin position="2837"/>
        <end position="2869"/>
    </location>
</feature>
<dbReference type="EMBL" id="LIAE01006707">
    <property type="protein sequence ID" value="PAV86021.1"/>
    <property type="molecule type" value="Genomic_DNA"/>
</dbReference>
<feature type="compositionally biased region" description="Polar residues" evidence="4">
    <location>
        <begin position="55"/>
        <end position="67"/>
    </location>
</feature>
<feature type="repeat" description="Filamin" evidence="3">
    <location>
        <begin position="726"/>
        <end position="789"/>
    </location>
</feature>
<evidence type="ECO:0000256" key="1">
    <source>
        <dbReference type="ARBA" id="ARBA00009238"/>
    </source>
</evidence>
<feature type="region of interest" description="Disordered" evidence="4">
    <location>
        <begin position="1894"/>
        <end position="1916"/>
    </location>
</feature>
<evidence type="ECO:0000256" key="4">
    <source>
        <dbReference type="SAM" id="MobiDB-lite"/>
    </source>
</evidence>
<feature type="repeat" description="Filamin" evidence="3">
    <location>
        <begin position="2447"/>
        <end position="2533"/>
    </location>
</feature>
<feature type="repeat" description="Filamin" evidence="3">
    <location>
        <begin position="1706"/>
        <end position="1780"/>
    </location>
</feature>
<feature type="compositionally biased region" description="Low complexity" evidence="4">
    <location>
        <begin position="1409"/>
        <end position="1418"/>
    </location>
</feature>
<feature type="region of interest" description="Disordered" evidence="4">
    <location>
        <begin position="983"/>
        <end position="1006"/>
    </location>
</feature>
<proteinExistence type="inferred from homology"/>
<evidence type="ECO:0008006" key="7">
    <source>
        <dbReference type="Google" id="ProtNLM"/>
    </source>
</evidence>
<gene>
    <name evidence="5" type="ORF">WR25_26507</name>
</gene>
<feature type="repeat" description="Filamin" evidence="3">
    <location>
        <begin position="1458"/>
        <end position="1544"/>
    </location>
</feature>
<feature type="repeat" description="Filamin" evidence="3">
    <location>
        <begin position="1542"/>
        <end position="1637"/>
    </location>
</feature>
<dbReference type="SMART" id="SM00557">
    <property type="entry name" value="IG_FLMN"/>
    <property type="match status" value="22"/>
</dbReference>
<feature type="compositionally biased region" description="Polar residues" evidence="4">
    <location>
        <begin position="1894"/>
        <end position="1903"/>
    </location>
</feature>
<feature type="compositionally biased region" description="Polar residues" evidence="4">
    <location>
        <begin position="112"/>
        <end position="137"/>
    </location>
</feature>
<feature type="repeat" description="Filamin" evidence="3">
    <location>
        <begin position="2361"/>
        <end position="2441"/>
    </location>
</feature>
<feature type="repeat" description="Filamin" evidence="3">
    <location>
        <begin position="349"/>
        <end position="443"/>
    </location>
</feature>
<comment type="caution">
    <text evidence="5">The sequence shown here is derived from an EMBL/GenBank/DDBJ whole genome shotgun (WGS) entry which is preliminary data.</text>
</comment>
<organism evidence="5 6">
    <name type="scientific">Diploscapter pachys</name>
    <dbReference type="NCBI Taxonomy" id="2018661"/>
    <lineage>
        <taxon>Eukaryota</taxon>
        <taxon>Metazoa</taxon>
        <taxon>Ecdysozoa</taxon>
        <taxon>Nematoda</taxon>
        <taxon>Chromadorea</taxon>
        <taxon>Rhabditida</taxon>
        <taxon>Rhabditina</taxon>
        <taxon>Rhabditomorpha</taxon>
        <taxon>Rhabditoidea</taxon>
        <taxon>Rhabditidae</taxon>
        <taxon>Diploscapter</taxon>
    </lineage>
</organism>
<reference evidence="5 6" key="1">
    <citation type="journal article" date="2017" name="Curr. Biol.">
        <title>Genome architecture and evolution of a unichromosomal asexual nematode.</title>
        <authorList>
            <person name="Fradin H."/>
            <person name="Zegar C."/>
            <person name="Gutwein M."/>
            <person name="Lucas J."/>
            <person name="Kovtun M."/>
            <person name="Corcoran D."/>
            <person name="Baugh L.R."/>
            <person name="Kiontke K."/>
            <person name="Gunsalus K."/>
            <person name="Fitch D.H."/>
            <person name="Piano F."/>
        </authorList>
    </citation>
    <scope>NUCLEOTIDE SEQUENCE [LARGE SCALE GENOMIC DNA]</scope>
    <source>
        <strain evidence="5">PF1309</strain>
    </source>
</reference>
<feature type="repeat" description="Filamin" evidence="3">
    <location>
        <begin position="1865"/>
        <end position="1962"/>
    </location>
</feature>
<feature type="repeat" description="Filamin" evidence="3">
    <location>
        <begin position="2181"/>
        <end position="2260"/>
    </location>
</feature>
<feature type="repeat" description="Filamin" evidence="3">
    <location>
        <begin position="555"/>
        <end position="637"/>
    </location>
</feature>
<feature type="region of interest" description="Disordered" evidence="4">
    <location>
        <begin position="1093"/>
        <end position="1150"/>
    </location>
</feature>
<feature type="compositionally biased region" description="Low complexity" evidence="4">
    <location>
        <begin position="829"/>
        <end position="840"/>
    </location>
</feature>
<accession>A0A2A2LIJ9</accession>
<dbReference type="InterPro" id="IPR013783">
    <property type="entry name" value="Ig-like_fold"/>
</dbReference>
<keyword evidence="2" id="KW-0677">Repeat</keyword>
<feature type="repeat" description="Filamin" evidence="3">
    <location>
        <begin position="1790"/>
        <end position="1867"/>
    </location>
</feature>
<sequence length="3247" mass="356625">MNFSEGYLETAKPRDIARNSIGLGQEFPHPAKLSTAPIHNSNGKLPVQHFTSPSGNLGVLQQNQKKAQTPIERHDSNASDVDISHKPFAQRRLQIIKQLEAQNSAHLKRAENATNKPSNANSTGGWQQYNNGTNQRSYEVPPPPPLPPPNHNQATVVEANLHHEMPLSKPSDVSLVSFSGLTEPCCVGSIVEVVINAHGEVPSGSVYVEAVSPSGRSNACNVQVNGASYMATFVPVEVGTWRIGILYEGEHIRGSPFVCEVFDPSLVNVYGLDVGLVGQELRFTVNASQAGHGNIKVTVLRHGREIPSSIEEINNSQVYRVTFIPDGAGQYRIHVLQNRMEIKGSPFILDIADASSVSVYGENLKMASVGRSATFMVHAVGADTRDITVHVTAPSGKVAPATVTGVDSVTFKAEWNPSEAGEHTIDVRLAGQSVAESPFLCNVGAPELVHVRNMPRRIGNAQLNEECTFEIDASAAGSGNLEIMINGGRVPCRVKELGSRQYLAIFTPTQSVTHTVEMKFNGEAIAGSPWKLPVEDREDRRKSDKTMSYYSELSGPGLVRAPINRTASFDIAGDGLELADIQAKIYGPDGREYPVRIIPRGAGKYTAEYRIEQVGEHLLTVWIAGRKVDGSPLSVAGYATERVRIEPLGGGTPQQPVQFVAAMSDVKHRRTDTDSDEGVAGMMGSPNPHNSEIPQISENPPEFDLVEERRTKKISYYSQLYVVPAVDAVDAGKGQLEISVNQGRVPNNVQMQGAGRCLVTFIPQHPGTYVIDVTFNGEQVHGCPIKVEILPKQVGSTVQANLTPTAVSTAISAGSGANIAGAFRTGGHTSRSPASPTSPTLLRDSVPYTSHARQRSEESMLRSPTLLRESRVNSKPWQTSYAPASSRLSSSLSPNRWNATSAYSDYNRSGYGGDIDRTLSPTGGEARTQNIRESTTIIRRTPSPTGIQSRQIHTETIIRRSPTPPYTTGGVRTREFAERITPRSPSPVRYTSTYQSREERTYRSPSPRLYDEVARTTSPHYIRSPSPPTIGERVKRIERIDPLTEEAERERRRVETSFPVERDRQTVGYTVAQYGSPSTTEKRYFGDTLERSERSYAEDSARATSPEYSQVYERYERKPHEVGGYKSPTHHRPEAARSPTPPPDYDNKPDAQYVTSYLKYSGPKLVQESDTKTTTYSTPTRTYQDSPTRPHYDSIERRLTTPEGRIERAEDLPETRMMSSERDFDVIRKESEKSHEPSFLRTQSEKTFEDQHDRLPLHRTEEKESVYDMPPPTEPLHRSTELGKTPLGEAESRAAEMMRVKEEDDRILSKHGFFRSKKDDHHREKSPEKYEKHSEKLVDKPHSPIISERQVTETYQDVRDGGRNDGRDRRDIKDSSYVSSEHDRLVETPIQTLQRAGELPHSPAPSMPTTPSATPKTATKFKKEKDSKETKEAALMGTKPFDFGKSKFSAKHEVIKRGKEVEVKLENLKLGKEDVLRIVVQPPLKGQNAMAQNGQSHPPELEHRVKKSGSKYEITFKPIEVGTHKVFAYVNEIQHPQSPFNIRIYDASEMIVGEIPKQSYLNDTVEFTVDAGRAGFGNLEMAIKDADGVIIPSHVAQLETGTAKFLVTFTPATKGPHTVNITFNKEVLKNSPFEVNIIDPPAVPGETPVSPTLSKKDMKIQEKERKKEEKERVKREKEEKAATLKKEKKSKKYASKTAVTKIPSLSRVGEPSSLLIDVAGQDQLEVHVLDSRKNEIGTELVEVEPGVMQINFTPQHVGDHEIEVKYGGHPVPGSPFTCRAYDPTRIKVGNIPKGLLEKPVYFTVDASEAGVGNLEVAVNEGRVPSMAHALGQHRYDISFVPKESVDHNITVRFNNEPVPGSPFVCKLVTAAQASASGPGLERIPVDEVTEIQIHSDTGASPDTPSVRIRDPQSHDLPVNVTRSRNNETLHIATYTPKAVGNHTIDISVNGEPIAGSPFTAKAYDSRQCRLSPCDRAEVGKPATFTIDAAKAGAGNMEIIVSVDNRNVPNFVQAEGQAKFKVSFTPQEAKEHVISVRFNGISVPGSPMKCHVESAGTFIPATTAAAPVLACELTKQSAGLTEIQPTTALGRELKNAQVGQKKGFTVENPGGKAHECNVIITAPDGSRLPATVSKDTKSDDKNDKFSILFTPATRGTHLINIYMDDEKLTQKPIEMFVAEKASLPSTALVGKKHSFDVDAKTKDNVRIDIRDSSGKNLPVQLEDLSEGGVRATCRFKQPGHHSIDVFVNDQVVGDRTFTNVLDPINGAQLITETKREIVGQQTELKLLVDSGLENEVKVEIEGPDRQSNAVQLKKISETLWGVSWTPMVEGDHQLSIYVAGDPIPGSPFVIPVLDPSAVRVIGLKNDRVGVEQKFNVDYTTSGANSASVEISCGSDTTIPVTVKKVKPGLLICTFTPTKSGPHRVDVKIDGLLLPECPYECFISAEGTVRASGDALKRAQRGRTARFEVALNDKTKGELDVNISDPKGGPLPVRCYKQQDESYWVEFTPEQTGAHTIEVTFGDMPVAGSPFRCEVVDPRRVAVRGLPDQLTLRHATAFKVDRRDAGLGELQVEVQDPNGSPVRIETLKSPSGEQTVTFLPNKLGPHKVNVKLAGFQLPGYPQTLQAGEQEKPTVYGAAIDQSIKIGEPASLLFDPKKAAGGLKINVTSPNGEKIRHNVMRRPNGTSEVVFYPEEVGNYKMSVEFNNKAVSGSPYTVRVVDPSKVIVNDLDMDRDGSFLLRLGQSNTFDVDATAAGPGKLRTEVRDADGTLVTGDGPAVEDLGGGKYRVRFVPQRPGRYSIYLYWNELPVESAFPVRARSTQEDMPTTSRDVHREVHAQRTTDMVGSRDRDVRDTHTSSHQRDSAEIREARDTVGPLAHARDKSSSSSLSEDIGRVMLRGDGLHRATLNQPNEFIIDGGDLHKEGRITATLLGSKADIPVRVQQLNYNVFKATYTPLTPGTYELHVLWNGKHVKGSPFKVVADTSSSPADNIGVDASTLKIGIINEDIKTVIDTRRAGPGQLSAHCMGPNKPAYCELYDHRDGTYTLCIRPAEVGKHTLVIKYNDEHVRGSPFVVHVSLPPDPSKVRVYGPGVEHGILSLFKSNFVVETRGAGAGQLTVRVRGPKGAFNVEMQREKRNERTIHCKYEPKEPGDYQVEVKWHGEHVPGSPFLVMIVDTEQELQRFLRGEAPSPIPSTPFIPPGWVGPPPMMGPPPGNAGPRPPFPPMMGAPPPGAIPYGAPMPPRHKARHY</sequence>
<dbReference type="InterPro" id="IPR017868">
    <property type="entry name" value="Filamin/ABP280_repeat-like"/>
</dbReference>
<feature type="region of interest" description="Disordered" evidence="4">
    <location>
        <begin position="2837"/>
        <end position="2888"/>
    </location>
</feature>
<evidence type="ECO:0000256" key="2">
    <source>
        <dbReference type="ARBA" id="ARBA00022737"/>
    </source>
</evidence>
<feature type="repeat" description="Filamin" evidence="3">
    <location>
        <begin position="2885"/>
        <end position="2979"/>
    </location>
</feature>
<feature type="region of interest" description="Disordered" evidence="4">
    <location>
        <begin position="105"/>
        <end position="153"/>
    </location>
</feature>
<dbReference type="GO" id="GO:0030036">
    <property type="term" value="P:actin cytoskeleton organization"/>
    <property type="evidence" value="ECO:0007669"/>
    <property type="project" value="InterPro"/>
</dbReference>
<feature type="compositionally biased region" description="Basic and acidic residues" evidence="4">
    <location>
        <begin position="1290"/>
        <end position="1308"/>
    </location>
</feature>
<evidence type="ECO:0000256" key="3">
    <source>
        <dbReference type="PROSITE-ProRule" id="PRU00087"/>
    </source>
</evidence>
<feature type="repeat" description="Filamin" evidence="3">
    <location>
        <begin position="2077"/>
        <end position="2176"/>
    </location>
</feature>
<dbReference type="PANTHER" id="PTHR38537">
    <property type="entry name" value="JITTERBUG, ISOFORM N"/>
    <property type="match status" value="1"/>
</dbReference>
<keyword evidence="6" id="KW-1185">Reference proteome</keyword>
<name>A0A2A2LIJ9_9BILA</name>
<feature type="repeat" description="Filamin" evidence="3">
    <location>
        <begin position="2976"/>
        <end position="3074"/>
    </location>
</feature>
<dbReference type="FunFam" id="2.60.40.10:FF:001145">
    <property type="entry name" value="Jitterbug, isoform I"/>
    <property type="match status" value="1"/>
</dbReference>
<feature type="compositionally biased region" description="Basic and acidic residues" evidence="4">
    <location>
        <begin position="1421"/>
        <end position="1432"/>
    </location>
</feature>
<feature type="compositionally biased region" description="Basic and acidic residues" evidence="4">
    <location>
        <begin position="1229"/>
        <end position="1266"/>
    </location>
</feature>
<feature type="compositionally biased region" description="Basic and acidic residues" evidence="4">
    <location>
        <begin position="1654"/>
        <end position="1685"/>
    </location>
</feature>
<feature type="repeat" description="Filamin" evidence="3">
    <location>
        <begin position="3075"/>
        <end position="3171"/>
    </location>
</feature>
<feature type="repeat" description="Filamin" evidence="3">
    <location>
        <begin position="2263"/>
        <end position="2351"/>
    </location>
</feature>
<feature type="compositionally biased region" description="Basic and acidic residues" evidence="4">
    <location>
        <begin position="1316"/>
        <end position="1342"/>
    </location>
</feature>
<feature type="region of interest" description="Disordered" evidence="4">
    <location>
        <begin position="1168"/>
        <end position="1204"/>
    </location>
</feature>
<dbReference type="InterPro" id="IPR014756">
    <property type="entry name" value="Ig_E-set"/>
</dbReference>
<feature type="region of interest" description="Disordered" evidence="4">
    <location>
        <begin position="1229"/>
        <end position="1433"/>
    </location>
</feature>
<feature type="compositionally biased region" description="Low complexity" evidence="4">
    <location>
        <begin position="880"/>
        <end position="894"/>
    </location>
</feature>
<evidence type="ECO:0000313" key="5">
    <source>
        <dbReference type="EMBL" id="PAV86021.1"/>
    </source>
</evidence>
<feature type="repeat" description="Filamin" evidence="3">
    <location>
        <begin position="2714"/>
        <end position="2810"/>
    </location>
</feature>
<dbReference type="PANTHER" id="PTHR38537:SF16">
    <property type="entry name" value="CALPONIN-HOMOLOGY (CH) DOMAIN-CONTAINING PROTEIN"/>
    <property type="match status" value="1"/>
</dbReference>
<dbReference type="Proteomes" id="UP000218231">
    <property type="component" value="Unassembled WGS sequence"/>
</dbReference>
<comment type="similarity">
    <text evidence="1">Belongs to the filamin family.</text>
</comment>
<feature type="repeat" description="Filamin" evidence="3">
    <location>
        <begin position="271"/>
        <end position="351"/>
    </location>
</feature>
<feature type="repeat" description="Filamin" evidence="3">
    <location>
        <begin position="2531"/>
        <end position="2624"/>
    </location>
</feature>
<feature type="repeat" description="Filamin" evidence="3">
    <location>
        <begin position="441"/>
        <end position="534"/>
    </location>
</feature>
<dbReference type="InterPro" id="IPR044801">
    <property type="entry name" value="Filamin"/>
</dbReference>
<feature type="repeat" description="Filamin" evidence="3">
    <location>
        <begin position="168"/>
        <end position="261"/>
    </location>
</feature>
<dbReference type="PROSITE" id="PS50194">
    <property type="entry name" value="FILAMIN_REPEAT"/>
    <property type="match status" value="23"/>
</dbReference>
<feature type="compositionally biased region" description="Pro residues" evidence="4">
    <location>
        <begin position="140"/>
        <end position="150"/>
    </location>
</feature>
<evidence type="ECO:0000313" key="6">
    <source>
        <dbReference type="Proteomes" id="UP000218231"/>
    </source>
</evidence>
<feature type="repeat" description="Filamin" evidence="3">
    <location>
        <begin position="1974"/>
        <end position="2051"/>
    </location>
</feature>
<feature type="region of interest" description="Disordered" evidence="4">
    <location>
        <begin position="55"/>
        <end position="79"/>
    </location>
</feature>
<dbReference type="GO" id="GO:0051015">
    <property type="term" value="F:actin filament binding"/>
    <property type="evidence" value="ECO:0007669"/>
    <property type="project" value="InterPro"/>
</dbReference>